<evidence type="ECO:0000313" key="1">
    <source>
        <dbReference type="EMBL" id="SVA04325.1"/>
    </source>
</evidence>
<organism evidence="1">
    <name type="scientific">marine metagenome</name>
    <dbReference type="NCBI Taxonomy" id="408172"/>
    <lineage>
        <taxon>unclassified sequences</taxon>
        <taxon>metagenomes</taxon>
        <taxon>ecological metagenomes</taxon>
    </lineage>
</organism>
<proteinExistence type="predicted"/>
<dbReference type="EMBL" id="UINC01003213">
    <property type="protein sequence ID" value="SVA04325.1"/>
    <property type="molecule type" value="Genomic_DNA"/>
</dbReference>
<protein>
    <submittedName>
        <fullName evidence="1">Uncharacterized protein</fullName>
    </submittedName>
</protein>
<reference evidence="1" key="1">
    <citation type="submission" date="2018-05" db="EMBL/GenBank/DDBJ databases">
        <authorList>
            <person name="Lanie J.A."/>
            <person name="Ng W.-L."/>
            <person name="Kazmierczak K.M."/>
            <person name="Andrzejewski T.M."/>
            <person name="Davidsen T.M."/>
            <person name="Wayne K.J."/>
            <person name="Tettelin H."/>
            <person name="Glass J.I."/>
            <person name="Rusch D."/>
            <person name="Podicherti R."/>
            <person name="Tsui H.-C.T."/>
            <person name="Winkler M.E."/>
        </authorList>
    </citation>
    <scope>NUCLEOTIDE SEQUENCE</scope>
</reference>
<accession>A0A381SJV9</accession>
<name>A0A381SJV9_9ZZZZ</name>
<gene>
    <name evidence="1" type="ORF">METZ01_LOCUS57179</name>
</gene>
<dbReference type="AlphaFoldDB" id="A0A381SJV9"/>
<sequence length="25" mass="2895">MVTGQKVDFEVNYLTMLPFSCLFVI</sequence>